<keyword evidence="5" id="KW-1133">Transmembrane helix</keyword>
<dbReference type="InterPro" id="IPR003688">
    <property type="entry name" value="TraG/VirD4"/>
</dbReference>
<accession>A0A679I3I1</accession>
<evidence type="ECO:0000256" key="3">
    <source>
        <dbReference type="ARBA" id="ARBA00022475"/>
    </source>
</evidence>
<dbReference type="CDD" id="cd01127">
    <property type="entry name" value="TrwB_TraG_TraD_VirD4"/>
    <property type="match status" value="1"/>
</dbReference>
<dbReference type="AlphaFoldDB" id="A0A679I3I1"/>
<dbReference type="PANTHER" id="PTHR37937">
    <property type="entry name" value="CONJUGATIVE TRANSFER: DNA TRANSPORT"/>
    <property type="match status" value="1"/>
</dbReference>
<organism evidence="7 8">
    <name type="scientific">Fluviibacter phosphoraccumulans</name>
    <dbReference type="NCBI Taxonomy" id="1751046"/>
    <lineage>
        <taxon>Bacteria</taxon>
        <taxon>Pseudomonadati</taxon>
        <taxon>Pseudomonadota</taxon>
        <taxon>Betaproteobacteria</taxon>
        <taxon>Rhodocyclales</taxon>
        <taxon>Fluviibacteraceae</taxon>
        <taxon>Fluviibacter</taxon>
    </lineage>
</organism>
<keyword evidence="8" id="KW-1185">Reference proteome</keyword>
<dbReference type="PANTHER" id="PTHR37937:SF1">
    <property type="entry name" value="CONJUGATIVE TRANSFER: DNA TRANSPORT"/>
    <property type="match status" value="1"/>
</dbReference>
<proteinExistence type="inferred from homology"/>
<keyword evidence="4" id="KW-0812">Transmembrane</keyword>
<dbReference type="RefSeq" id="WP_162050203.1">
    <property type="nucleotide sequence ID" value="NZ_AP019011.1"/>
</dbReference>
<evidence type="ECO:0000256" key="5">
    <source>
        <dbReference type="ARBA" id="ARBA00022989"/>
    </source>
</evidence>
<evidence type="ECO:0000256" key="6">
    <source>
        <dbReference type="ARBA" id="ARBA00023136"/>
    </source>
</evidence>
<protein>
    <submittedName>
        <fullName evidence="7">Protein VirD4</fullName>
    </submittedName>
</protein>
<evidence type="ECO:0000256" key="1">
    <source>
        <dbReference type="ARBA" id="ARBA00004651"/>
    </source>
</evidence>
<dbReference type="SUPFAM" id="SSF52540">
    <property type="entry name" value="P-loop containing nucleoside triphosphate hydrolases"/>
    <property type="match status" value="1"/>
</dbReference>
<dbReference type="EMBL" id="AP022345">
    <property type="protein sequence ID" value="BBU69045.1"/>
    <property type="molecule type" value="Genomic_DNA"/>
</dbReference>
<keyword evidence="6" id="KW-0472">Membrane</keyword>
<evidence type="ECO:0000256" key="4">
    <source>
        <dbReference type="ARBA" id="ARBA00022692"/>
    </source>
</evidence>
<dbReference type="GO" id="GO:0005886">
    <property type="term" value="C:plasma membrane"/>
    <property type="evidence" value="ECO:0007669"/>
    <property type="project" value="UniProtKB-SubCell"/>
</dbReference>
<name>A0A679I3I1_9RHOO</name>
<evidence type="ECO:0000313" key="8">
    <source>
        <dbReference type="Proteomes" id="UP000463961"/>
    </source>
</evidence>
<gene>
    <name evidence="7" type="ORF">ICHIAU1_13280</name>
</gene>
<dbReference type="Proteomes" id="UP000463961">
    <property type="component" value="Chromosome"/>
</dbReference>
<evidence type="ECO:0000313" key="7">
    <source>
        <dbReference type="EMBL" id="BBU69045.1"/>
    </source>
</evidence>
<sequence>MLQKHRRALHGSARWANDKELRNANLVQDDGIVIGKHKGEILRFPGQQFVLLAAPTRSGKGVGVVIPNLLTYTGSVVVLDIKQENFNITAGYRRDVLRQETWLFNPFAEDREPDTGRAAPRTHRYNPLSSITDGVFRVGDILAIGNAIWPTGGKDAFWNDNARNLFLAIVLFLCEMRDRKLKDESLPNYPVTMGEVLRQSSGRGTGQSVKKYLQGLIETCLWLSSECLDAMANFLSASDDVLASILSTFNAPLTIWRNPVVDAATSQNDFDLADVRTRPMSVYIGITPDHLEDAKLLVNLVFSQLVNLNTKQLPQDNPQRYRYSCLLLMDEFTAIGKVNILAKAVSYIAGYNLRLLPIIQSLSQLESVYGREDSRTFVTNHAMQILFAPREQKDANEYSEMLGTFTEKGVSESRSKQILDPKGSSESISDQKRALMLPQELKELGQWKEIVLLENTKPILCDKIRYYDDPAFTSRVMEPPVVPPLDLDLFVAKLQNRIRPLQDSDVQADGSDLSDVPPEHLLLMEADIDLPSPDDEEGAYEFVTQCYQEQLGVSVSEINALVEKTTPNAESPVPELSQWLLNGLEFMAAVDAGAEVDDVVGAQRLDQVGVERAFLGF</sequence>
<reference evidence="8" key="1">
    <citation type="submission" date="2020-01" db="EMBL/GenBank/DDBJ databases">
        <title>Phosphoaccumulans saitamaens gen. nov., sp. nov., a polyphosphate accumulating bacterium isolated from surface river water.</title>
        <authorList>
            <person name="Watanabe K."/>
            <person name="Suda W."/>
        </authorList>
    </citation>
    <scope>NUCLEOTIDE SEQUENCE [LARGE SCALE GENOMIC DNA]</scope>
    <source>
        <strain evidence="8">ICHIAU1</strain>
    </source>
</reference>
<dbReference type="Pfam" id="PF02534">
    <property type="entry name" value="T4SS-DNA_transf"/>
    <property type="match status" value="1"/>
</dbReference>
<comment type="subcellular location">
    <subcellularLocation>
        <location evidence="1">Cell membrane</location>
        <topology evidence="1">Multi-pass membrane protein</topology>
    </subcellularLocation>
</comment>
<dbReference type="InterPro" id="IPR027417">
    <property type="entry name" value="P-loop_NTPase"/>
</dbReference>
<comment type="similarity">
    <text evidence="2">Belongs to the VirD4/TraG family.</text>
</comment>
<dbReference type="OrthoDB" id="9759295at2"/>
<evidence type="ECO:0000256" key="2">
    <source>
        <dbReference type="ARBA" id="ARBA00008806"/>
    </source>
</evidence>
<dbReference type="InterPro" id="IPR051539">
    <property type="entry name" value="T4SS-coupling_protein"/>
</dbReference>
<dbReference type="Gene3D" id="3.40.50.300">
    <property type="entry name" value="P-loop containing nucleotide triphosphate hydrolases"/>
    <property type="match status" value="1"/>
</dbReference>
<keyword evidence="3" id="KW-1003">Cell membrane</keyword>